<dbReference type="InterPro" id="IPR002557">
    <property type="entry name" value="Chitin-bd_dom"/>
</dbReference>
<feature type="domain" description="Chitin-binding type-2" evidence="6">
    <location>
        <begin position="36"/>
        <end position="60"/>
    </location>
</feature>
<evidence type="ECO:0000313" key="8">
    <source>
        <dbReference type="RefSeq" id="XP_019639958.1"/>
    </source>
</evidence>
<dbReference type="EC" id="3.2.1.14" evidence="2"/>
<dbReference type="GO" id="GO:0008061">
    <property type="term" value="F:chitin binding"/>
    <property type="evidence" value="ECO:0007669"/>
    <property type="project" value="InterPro"/>
</dbReference>
<evidence type="ECO:0000256" key="3">
    <source>
        <dbReference type="ARBA" id="ARBA00023024"/>
    </source>
</evidence>
<evidence type="ECO:0000256" key="5">
    <source>
        <dbReference type="SAM" id="SignalP"/>
    </source>
</evidence>
<feature type="compositionally biased region" description="Low complexity" evidence="4">
    <location>
        <begin position="190"/>
        <end position="207"/>
    </location>
</feature>
<dbReference type="GO" id="GO:0008843">
    <property type="term" value="F:endochitinase activity"/>
    <property type="evidence" value="ECO:0007669"/>
    <property type="project" value="UniProtKB-EC"/>
</dbReference>
<proteinExistence type="predicted"/>
<evidence type="ECO:0000256" key="2">
    <source>
        <dbReference type="ARBA" id="ARBA00012729"/>
    </source>
</evidence>
<keyword evidence="3" id="KW-0119">Carbohydrate metabolism</keyword>
<dbReference type="Proteomes" id="UP000515135">
    <property type="component" value="Unplaced"/>
</dbReference>
<dbReference type="GO" id="GO:0005576">
    <property type="term" value="C:extracellular region"/>
    <property type="evidence" value="ECO:0007669"/>
    <property type="project" value="InterPro"/>
</dbReference>
<feature type="chain" id="PRO_5028349725" description="chitinase" evidence="5">
    <location>
        <begin position="20"/>
        <end position="226"/>
    </location>
</feature>
<organism evidence="7 8">
    <name type="scientific">Branchiostoma belcheri</name>
    <name type="common">Amphioxus</name>
    <dbReference type="NCBI Taxonomy" id="7741"/>
    <lineage>
        <taxon>Eukaryota</taxon>
        <taxon>Metazoa</taxon>
        <taxon>Chordata</taxon>
        <taxon>Cephalochordata</taxon>
        <taxon>Leptocardii</taxon>
        <taxon>Amphioxiformes</taxon>
        <taxon>Branchiostomatidae</taxon>
        <taxon>Branchiostoma</taxon>
    </lineage>
</organism>
<protein>
    <recommendedName>
        <fullName evidence="2">chitinase</fullName>
        <ecNumber evidence="2">3.2.1.14</ecNumber>
    </recommendedName>
</protein>
<dbReference type="Pfam" id="PF01607">
    <property type="entry name" value="CBM_14"/>
    <property type="match status" value="1"/>
</dbReference>
<dbReference type="Gene3D" id="2.170.140.10">
    <property type="entry name" value="Chitin binding domain"/>
    <property type="match status" value="1"/>
</dbReference>
<dbReference type="KEGG" id="bbel:109481810"/>
<keyword evidence="3" id="KW-0624">Polysaccharide degradation</keyword>
<comment type="catalytic activity">
    <reaction evidence="1">
        <text>Random endo-hydrolysis of N-acetyl-beta-D-glucosaminide (1-&gt;4)-beta-linkages in chitin and chitodextrins.</text>
        <dbReference type="EC" id="3.2.1.14"/>
    </reaction>
</comment>
<evidence type="ECO:0000256" key="1">
    <source>
        <dbReference type="ARBA" id="ARBA00000822"/>
    </source>
</evidence>
<dbReference type="RefSeq" id="XP_019639958.1">
    <property type="nucleotide sequence ID" value="XM_019784399.1"/>
</dbReference>
<dbReference type="AlphaFoldDB" id="A0A6P4ZSX9"/>
<keyword evidence="3" id="KW-0146">Chitin degradation</keyword>
<name>A0A6P4ZSX9_BRABE</name>
<keyword evidence="5" id="KW-0732">Signal</keyword>
<dbReference type="InterPro" id="IPR036508">
    <property type="entry name" value="Chitin-bd_dom_sf"/>
</dbReference>
<dbReference type="GO" id="GO:0006032">
    <property type="term" value="P:chitin catabolic process"/>
    <property type="evidence" value="ECO:0007669"/>
    <property type="project" value="UniProtKB-KW"/>
</dbReference>
<evidence type="ECO:0000313" key="7">
    <source>
        <dbReference type="Proteomes" id="UP000515135"/>
    </source>
</evidence>
<dbReference type="SUPFAM" id="SSF57625">
    <property type="entry name" value="Invertebrate chitin-binding proteins"/>
    <property type="match status" value="1"/>
</dbReference>
<evidence type="ECO:0000256" key="4">
    <source>
        <dbReference type="SAM" id="MobiDB-lite"/>
    </source>
</evidence>
<feature type="region of interest" description="Disordered" evidence="4">
    <location>
        <begin position="188"/>
        <end position="226"/>
    </location>
</feature>
<keyword evidence="7" id="KW-1185">Reference proteome</keyword>
<evidence type="ECO:0000259" key="6">
    <source>
        <dbReference type="Pfam" id="PF01607"/>
    </source>
</evidence>
<gene>
    <name evidence="8" type="primary">LOC109481810</name>
</gene>
<accession>A0A6P4ZSX9</accession>
<feature type="signal peptide" evidence="5">
    <location>
        <begin position="1"/>
        <end position="19"/>
    </location>
</feature>
<dbReference type="GeneID" id="109481810"/>
<reference evidence="8" key="1">
    <citation type="submission" date="2025-08" db="UniProtKB">
        <authorList>
            <consortium name="RefSeq"/>
        </authorList>
    </citation>
    <scope>IDENTIFICATION</scope>
    <source>
        <tissue evidence="8">Gonad</tissue>
    </source>
</reference>
<sequence length="226" mass="24168">MRCLLSVVITLLCVGLVTSTSPPILPSPPSVYLFTCDDRPDGTYPDPHDCTKFYECRNEKHRVAPVRMGYILTSEIIHTDVKSLNMPHVPVARSPVTGPVVTEIVALPVMIRIHLVPRSAALDVNVIKATCGMARNASRNTRVVTNQVVGKEDAQKTPTGTRVLPTVLVPVKTRGHLAPGCALRQPAPVTKATSGTTTSASQKASAQNNLGVRVFPSASMAPTTTQ</sequence>